<sequence>MEITAALLAIPAVVLTVGVLLVGWSLFESFCRCRAWKGWAAATGTVTGILPGPDGPSSGRHRFAPSYEFMDWSGARHPGQGDVFGPDQHIIGEPIRVLYNPANPVESALPGLPAARGRLSTGVILAAFGVAGLAMFRSFLP</sequence>
<dbReference type="EMBL" id="CP090958">
    <property type="protein sequence ID" value="WGW12465.1"/>
    <property type="molecule type" value="Genomic_DNA"/>
</dbReference>
<accession>A0ABY8QTZ6</accession>
<proteinExistence type="predicted"/>
<keyword evidence="1" id="KW-1133">Transmembrane helix</keyword>
<evidence type="ECO:0000313" key="2">
    <source>
        <dbReference type="EMBL" id="WGW12465.1"/>
    </source>
</evidence>
<dbReference type="RefSeq" id="WP_349639265.1">
    <property type="nucleotide sequence ID" value="NZ_CP090958.1"/>
</dbReference>
<keyword evidence="1" id="KW-0812">Transmembrane</keyword>
<protein>
    <submittedName>
        <fullName evidence="2">DUF3592 domain-containing protein</fullName>
    </submittedName>
</protein>
<feature type="transmembrane region" description="Helical" evidence="1">
    <location>
        <begin position="6"/>
        <end position="27"/>
    </location>
</feature>
<dbReference type="Proteomes" id="UP001209083">
    <property type="component" value="Chromosome"/>
</dbReference>
<keyword evidence="3" id="KW-1185">Reference proteome</keyword>
<name>A0ABY8QTZ6_9MICO</name>
<evidence type="ECO:0000313" key="3">
    <source>
        <dbReference type="Proteomes" id="UP001209083"/>
    </source>
</evidence>
<organism evidence="2 3">
    <name type="scientific">Saxibacter everestensis</name>
    <dbReference type="NCBI Taxonomy" id="2909229"/>
    <lineage>
        <taxon>Bacteria</taxon>
        <taxon>Bacillati</taxon>
        <taxon>Actinomycetota</taxon>
        <taxon>Actinomycetes</taxon>
        <taxon>Micrococcales</taxon>
        <taxon>Brevibacteriaceae</taxon>
        <taxon>Saxibacter</taxon>
    </lineage>
</organism>
<feature type="transmembrane region" description="Helical" evidence="1">
    <location>
        <begin position="119"/>
        <end position="140"/>
    </location>
</feature>
<gene>
    <name evidence="2" type="ORF">LWF01_01475</name>
</gene>
<reference evidence="2 3" key="1">
    <citation type="submission" date="2023-05" db="EMBL/GenBank/DDBJ databases">
        <title>Lithophilousrod everest ZFBP1038 complete genpme.</title>
        <authorList>
            <person name="Tian M."/>
        </authorList>
    </citation>
    <scope>NUCLEOTIDE SEQUENCE [LARGE SCALE GENOMIC DNA]</scope>
    <source>
        <strain evidence="2 3">ZFBP1038</strain>
    </source>
</reference>
<keyword evidence="1" id="KW-0472">Membrane</keyword>
<evidence type="ECO:0000256" key="1">
    <source>
        <dbReference type="SAM" id="Phobius"/>
    </source>
</evidence>